<proteinExistence type="evidence at transcript level"/>
<sequence length="44" mass="5116">MAATLEAINQFRQSLEIRRQLILTKPLVMVDNIPCEIDEVIINY</sequence>
<dbReference type="ExpressionAtlas" id="I3STP9">
    <property type="expression patterns" value="differential"/>
</dbReference>
<protein>
    <submittedName>
        <fullName evidence="1">Uncharacterized protein</fullName>
    </submittedName>
</protein>
<name>I3STP9_MEDTR</name>
<evidence type="ECO:0000313" key="1">
    <source>
        <dbReference type="EMBL" id="AFK43641.1"/>
    </source>
</evidence>
<dbReference type="AlphaFoldDB" id="I3STP9"/>
<accession>I3STP9</accession>
<dbReference type="EMBL" id="BT143847">
    <property type="protein sequence ID" value="AFK43641.1"/>
    <property type="molecule type" value="mRNA"/>
</dbReference>
<organism evidence="1">
    <name type="scientific">Medicago truncatula</name>
    <name type="common">Barrel medic</name>
    <name type="synonym">Medicago tribuloides</name>
    <dbReference type="NCBI Taxonomy" id="3880"/>
    <lineage>
        <taxon>Eukaryota</taxon>
        <taxon>Viridiplantae</taxon>
        <taxon>Streptophyta</taxon>
        <taxon>Embryophyta</taxon>
        <taxon>Tracheophyta</taxon>
        <taxon>Spermatophyta</taxon>
        <taxon>Magnoliopsida</taxon>
        <taxon>eudicotyledons</taxon>
        <taxon>Gunneridae</taxon>
        <taxon>Pentapetalae</taxon>
        <taxon>rosids</taxon>
        <taxon>fabids</taxon>
        <taxon>Fabales</taxon>
        <taxon>Fabaceae</taxon>
        <taxon>Papilionoideae</taxon>
        <taxon>50 kb inversion clade</taxon>
        <taxon>NPAAA clade</taxon>
        <taxon>Hologalegina</taxon>
        <taxon>IRL clade</taxon>
        <taxon>Trifolieae</taxon>
        <taxon>Medicago</taxon>
    </lineage>
</organism>
<reference evidence="1" key="1">
    <citation type="submission" date="2012-05" db="EMBL/GenBank/DDBJ databases">
        <authorList>
            <person name="Krishnakumar V."/>
            <person name="Cheung F."/>
            <person name="Xiao Y."/>
            <person name="Chan A."/>
            <person name="Moskal W.A."/>
            <person name="Town C.D."/>
        </authorList>
    </citation>
    <scope>NUCLEOTIDE SEQUENCE</scope>
</reference>